<dbReference type="FunFam" id="1.10.287.310:FF:000001">
    <property type="entry name" value="50S ribosomal protein L29"/>
    <property type="match status" value="1"/>
</dbReference>
<comment type="similarity">
    <text evidence="1 5">Belongs to the universal ribosomal protein uL29 family.</text>
</comment>
<feature type="coiled-coil region" evidence="6">
    <location>
        <begin position="1"/>
        <end position="31"/>
    </location>
</feature>
<dbReference type="Gene3D" id="1.10.287.310">
    <property type="match status" value="1"/>
</dbReference>
<dbReference type="HAMAP" id="MF_00374">
    <property type="entry name" value="Ribosomal_uL29"/>
    <property type="match status" value="1"/>
</dbReference>
<gene>
    <name evidence="5" type="primary">rpmC</name>
    <name evidence="7" type="ORF">SP90_00570</name>
</gene>
<organism evidence="7 8">
    <name type="scientific">Halodesulfovibrio spirochaetisodalis</name>
    <dbReference type="NCBI Taxonomy" id="1560234"/>
    <lineage>
        <taxon>Bacteria</taxon>
        <taxon>Pseudomonadati</taxon>
        <taxon>Thermodesulfobacteriota</taxon>
        <taxon>Desulfovibrionia</taxon>
        <taxon>Desulfovibrionales</taxon>
        <taxon>Desulfovibrionaceae</taxon>
        <taxon>Halodesulfovibrio</taxon>
    </lineage>
</organism>
<evidence type="ECO:0000256" key="5">
    <source>
        <dbReference type="HAMAP-Rule" id="MF_00374"/>
    </source>
</evidence>
<dbReference type="InterPro" id="IPR001854">
    <property type="entry name" value="Ribosomal_uL29"/>
</dbReference>
<dbReference type="InterPro" id="IPR036049">
    <property type="entry name" value="Ribosomal_uL29_sf"/>
</dbReference>
<name>A0A1B7XPY2_9BACT</name>
<evidence type="ECO:0000313" key="7">
    <source>
        <dbReference type="EMBL" id="OBQ57578.1"/>
    </source>
</evidence>
<dbReference type="AlphaFoldDB" id="A0A1B7XPY2"/>
<dbReference type="NCBIfam" id="TIGR00012">
    <property type="entry name" value="L29"/>
    <property type="match status" value="1"/>
</dbReference>
<dbReference type="GO" id="GO:0006412">
    <property type="term" value="P:translation"/>
    <property type="evidence" value="ECO:0007669"/>
    <property type="project" value="UniProtKB-UniRule"/>
</dbReference>
<evidence type="ECO:0000313" key="8">
    <source>
        <dbReference type="Proteomes" id="UP000091979"/>
    </source>
</evidence>
<evidence type="ECO:0000256" key="6">
    <source>
        <dbReference type="SAM" id="Coils"/>
    </source>
</evidence>
<proteinExistence type="inferred from homology"/>
<dbReference type="PATRIC" id="fig|1560234.3.peg.123"/>
<dbReference type="SUPFAM" id="SSF46561">
    <property type="entry name" value="Ribosomal protein L29 (L29p)"/>
    <property type="match status" value="1"/>
</dbReference>
<dbReference type="STRING" id="1560234.SP90_00570"/>
<dbReference type="InterPro" id="IPR050063">
    <property type="entry name" value="Ribosomal_protein_uL29"/>
</dbReference>
<dbReference type="RefSeq" id="WP_020001426.1">
    <property type="nucleotide sequence ID" value="NZ_JXMS01000001.1"/>
</dbReference>
<keyword evidence="3 5" id="KW-0687">Ribonucleoprotein</keyword>
<dbReference type="Pfam" id="PF00831">
    <property type="entry name" value="Ribosomal_L29"/>
    <property type="match status" value="1"/>
</dbReference>
<dbReference type="PANTHER" id="PTHR10916">
    <property type="entry name" value="60S RIBOSOMAL PROTEIN L35/50S RIBOSOMAL PROTEIN L29"/>
    <property type="match status" value="1"/>
</dbReference>
<sequence>MKAAELKKLSVEELNTKLEEARKELFDLRFKHATAQLDNTSGIPATKRAIARILTILKEKGA</sequence>
<accession>A0A1B7XPY2</accession>
<evidence type="ECO:0000256" key="1">
    <source>
        <dbReference type="ARBA" id="ARBA00009254"/>
    </source>
</evidence>
<dbReference type="GO" id="GO:0003735">
    <property type="term" value="F:structural constituent of ribosome"/>
    <property type="evidence" value="ECO:0007669"/>
    <property type="project" value="InterPro"/>
</dbReference>
<protein>
    <recommendedName>
        <fullName evidence="4 5">Large ribosomal subunit protein uL29</fullName>
    </recommendedName>
</protein>
<dbReference type="CDD" id="cd00427">
    <property type="entry name" value="Ribosomal_L29_HIP"/>
    <property type="match status" value="1"/>
</dbReference>
<keyword evidence="2 5" id="KW-0689">Ribosomal protein</keyword>
<dbReference type="OrthoDB" id="9815192at2"/>
<dbReference type="PANTHER" id="PTHR10916:SF0">
    <property type="entry name" value="LARGE RIBOSOMAL SUBUNIT PROTEIN UL29C"/>
    <property type="match status" value="1"/>
</dbReference>
<dbReference type="GO" id="GO:0022625">
    <property type="term" value="C:cytosolic large ribosomal subunit"/>
    <property type="evidence" value="ECO:0007669"/>
    <property type="project" value="TreeGrafter"/>
</dbReference>
<evidence type="ECO:0000256" key="3">
    <source>
        <dbReference type="ARBA" id="ARBA00023274"/>
    </source>
</evidence>
<dbReference type="Proteomes" id="UP000091979">
    <property type="component" value="Unassembled WGS sequence"/>
</dbReference>
<evidence type="ECO:0000256" key="4">
    <source>
        <dbReference type="ARBA" id="ARBA00035204"/>
    </source>
</evidence>
<reference evidence="7 8" key="1">
    <citation type="submission" date="2015-01" db="EMBL/GenBank/DDBJ databases">
        <title>Desulfovibrio sp. JC271 draft genome sequence.</title>
        <authorList>
            <person name="Shivani Y."/>
            <person name="Subhash Y."/>
            <person name="Sasikala C."/>
            <person name="Ramana C.V."/>
        </authorList>
    </citation>
    <scope>NUCLEOTIDE SEQUENCE [LARGE SCALE GENOMIC DNA]</scope>
    <source>
        <strain evidence="7 8">JC271</strain>
    </source>
</reference>
<evidence type="ECO:0000256" key="2">
    <source>
        <dbReference type="ARBA" id="ARBA00022980"/>
    </source>
</evidence>
<comment type="caution">
    <text evidence="7">The sequence shown here is derived from an EMBL/GenBank/DDBJ whole genome shotgun (WGS) entry which is preliminary data.</text>
</comment>
<dbReference type="EMBL" id="JXMS01000001">
    <property type="protein sequence ID" value="OBQ57578.1"/>
    <property type="molecule type" value="Genomic_DNA"/>
</dbReference>
<keyword evidence="6" id="KW-0175">Coiled coil</keyword>
<keyword evidence="8" id="KW-1185">Reference proteome</keyword>